<accession>A0A0X3ARY3</accession>
<reference evidence="1 2" key="1">
    <citation type="submission" date="2016-01" db="EMBL/GenBank/DDBJ databases">
        <authorList>
            <person name="McClelland M."/>
            <person name="Jain A."/>
            <person name="Saraogi P."/>
            <person name="Mendelson R."/>
            <person name="Westerman R."/>
            <person name="SanMiguel P."/>
            <person name="Csonka L."/>
        </authorList>
    </citation>
    <scope>NUCLEOTIDE SEQUENCE [LARGE SCALE GENOMIC DNA]</scope>
    <source>
        <strain evidence="1 2">R-53146</strain>
    </source>
</reference>
<name>A0A0X3ARY3_9FLAO</name>
<evidence type="ECO:0000313" key="1">
    <source>
        <dbReference type="EMBL" id="CVK17102.1"/>
    </source>
</evidence>
<dbReference type="STRING" id="1586267.GCA_001418685_01969"/>
<organism evidence="1 2">
    <name type="scientific">Apibacter mensalis</name>
    <dbReference type="NCBI Taxonomy" id="1586267"/>
    <lineage>
        <taxon>Bacteria</taxon>
        <taxon>Pseudomonadati</taxon>
        <taxon>Bacteroidota</taxon>
        <taxon>Flavobacteriia</taxon>
        <taxon>Flavobacteriales</taxon>
        <taxon>Weeksellaceae</taxon>
        <taxon>Apibacter</taxon>
    </lineage>
</organism>
<dbReference type="Proteomes" id="UP000182761">
    <property type="component" value="Unassembled WGS sequence"/>
</dbReference>
<sequence>MEMVSIEITHSELKALVFVFEQADFKCFNKEFKAVMAISKEIYIKLYKKEIDKRGKTEKFKLNFKYYEAYALERFLRGAELFLSYYQYESNVCLKVANELDKKI</sequence>
<dbReference type="EMBL" id="FCOR01000016">
    <property type="protein sequence ID" value="CVK17102.1"/>
    <property type="molecule type" value="Genomic_DNA"/>
</dbReference>
<evidence type="ECO:0000313" key="2">
    <source>
        <dbReference type="Proteomes" id="UP000182761"/>
    </source>
</evidence>
<keyword evidence="2" id="KW-1185">Reference proteome</keyword>
<proteinExistence type="predicted"/>
<protein>
    <submittedName>
        <fullName evidence="1">Uncharacterized protein</fullName>
    </submittedName>
</protein>
<gene>
    <name evidence="1" type="ORF">Ga0061079_1164</name>
</gene>
<dbReference type="AlphaFoldDB" id="A0A0X3ARY3"/>